<dbReference type="GO" id="GO:0005886">
    <property type="term" value="C:plasma membrane"/>
    <property type="evidence" value="ECO:0007669"/>
    <property type="project" value="UniProtKB-SubCell"/>
</dbReference>
<feature type="transmembrane region" description="Helical" evidence="6">
    <location>
        <begin position="39"/>
        <end position="58"/>
    </location>
</feature>
<sequence>MIKITVLLILAAFLVVMNHFVFQIKPEDIKAAVEELDGAAPFIFLGAFLLRPPPFTLLPLSIIAVSCSLVFGPVLGFVYIVTGTVLGAAASFYALRTFAGGGSLEDNGRENLLAVKEKMEENGFEAILMLRLLPVLNFDLLTYISAKTEVGFWKFLFATAIGTIPGSLMFGVFGSSLLSLKPVNLLFLGTLAVILSMLGWIMKKNIEQQIDTETLKEEVQAIRREARA</sequence>
<keyword evidence="3 6" id="KW-0812">Transmembrane</keyword>
<evidence type="ECO:0000256" key="1">
    <source>
        <dbReference type="ARBA" id="ARBA00004651"/>
    </source>
</evidence>
<dbReference type="InterPro" id="IPR032816">
    <property type="entry name" value="VTT_dom"/>
</dbReference>
<dbReference type="STRING" id="1884432.SAMN05518683_108112"/>
<feature type="transmembrane region" description="Helical" evidence="6">
    <location>
        <begin position="126"/>
        <end position="144"/>
    </location>
</feature>
<dbReference type="RefSeq" id="WP_093336845.1">
    <property type="nucleotide sequence ID" value="NZ_FOXD01000008.1"/>
</dbReference>
<evidence type="ECO:0000256" key="4">
    <source>
        <dbReference type="ARBA" id="ARBA00022989"/>
    </source>
</evidence>
<accession>A0A1I5SAH4</accession>
<feature type="transmembrane region" description="Helical" evidence="6">
    <location>
        <begin position="70"/>
        <end position="95"/>
    </location>
</feature>
<evidence type="ECO:0000256" key="5">
    <source>
        <dbReference type="ARBA" id="ARBA00023136"/>
    </source>
</evidence>
<protein>
    <recommendedName>
        <fullName evidence="6">TVP38/TMEM64 family membrane protein</fullName>
    </recommendedName>
</protein>
<name>A0A1I5SAH4_9BACI</name>
<feature type="transmembrane region" description="Helical" evidence="6">
    <location>
        <begin position="183"/>
        <end position="202"/>
    </location>
</feature>
<evidence type="ECO:0000256" key="3">
    <source>
        <dbReference type="ARBA" id="ARBA00022692"/>
    </source>
</evidence>
<comment type="subcellular location">
    <subcellularLocation>
        <location evidence="1 6">Cell membrane</location>
        <topology evidence="1 6">Multi-pass membrane protein</topology>
    </subcellularLocation>
</comment>
<evidence type="ECO:0000313" key="8">
    <source>
        <dbReference type="EMBL" id="SFP67711.1"/>
    </source>
</evidence>
<dbReference type="EMBL" id="FOXD01000008">
    <property type="protein sequence ID" value="SFP67711.1"/>
    <property type="molecule type" value="Genomic_DNA"/>
</dbReference>
<dbReference type="PANTHER" id="PTHR12677">
    <property type="entry name" value="GOLGI APPARATUS MEMBRANE PROTEIN TVP38-RELATED"/>
    <property type="match status" value="1"/>
</dbReference>
<evidence type="ECO:0000256" key="2">
    <source>
        <dbReference type="ARBA" id="ARBA00022475"/>
    </source>
</evidence>
<organism evidence="8 9">
    <name type="scientific">Salibacterium halotolerans</name>
    <dbReference type="NCBI Taxonomy" id="1884432"/>
    <lineage>
        <taxon>Bacteria</taxon>
        <taxon>Bacillati</taxon>
        <taxon>Bacillota</taxon>
        <taxon>Bacilli</taxon>
        <taxon>Bacillales</taxon>
        <taxon>Bacillaceae</taxon>
    </lineage>
</organism>
<reference evidence="9" key="1">
    <citation type="submission" date="2016-10" db="EMBL/GenBank/DDBJ databases">
        <authorList>
            <person name="Varghese N."/>
            <person name="Submissions S."/>
        </authorList>
    </citation>
    <scope>NUCLEOTIDE SEQUENCE [LARGE SCALE GENOMIC DNA]</scope>
    <source>
        <strain evidence="9">S7</strain>
    </source>
</reference>
<keyword evidence="2 6" id="KW-1003">Cell membrane</keyword>
<keyword evidence="5 6" id="KW-0472">Membrane</keyword>
<dbReference type="InterPro" id="IPR015414">
    <property type="entry name" value="TMEM64"/>
</dbReference>
<dbReference type="Pfam" id="PF09335">
    <property type="entry name" value="VTT_dom"/>
    <property type="match status" value="1"/>
</dbReference>
<evidence type="ECO:0000259" key="7">
    <source>
        <dbReference type="Pfam" id="PF09335"/>
    </source>
</evidence>
<feature type="domain" description="VTT" evidence="7">
    <location>
        <begin position="58"/>
        <end position="175"/>
    </location>
</feature>
<dbReference type="PANTHER" id="PTHR12677:SF59">
    <property type="entry name" value="GOLGI APPARATUS MEMBRANE PROTEIN TVP38-RELATED"/>
    <property type="match status" value="1"/>
</dbReference>
<dbReference type="OrthoDB" id="9812980at2"/>
<gene>
    <name evidence="8" type="ORF">SAMN05518683_108112</name>
</gene>
<keyword evidence="9" id="KW-1185">Reference proteome</keyword>
<proteinExistence type="inferred from homology"/>
<keyword evidence="4 6" id="KW-1133">Transmembrane helix</keyword>
<comment type="similarity">
    <text evidence="6">Belongs to the TVP38/TMEM64 family.</text>
</comment>
<evidence type="ECO:0000256" key="6">
    <source>
        <dbReference type="RuleBase" id="RU366058"/>
    </source>
</evidence>
<feature type="transmembrane region" description="Helical" evidence="6">
    <location>
        <begin position="156"/>
        <end position="177"/>
    </location>
</feature>
<dbReference type="Proteomes" id="UP000198892">
    <property type="component" value="Unassembled WGS sequence"/>
</dbReference>
<dbReference type="AlphaFoldDB" id="A0A1I5SAH4"/>
<evidence type="ECO:0000313" key="9">
    <source>
        <dbReference type="Proteomes" id="UP000198892"/>
    </source>
</evidence>